<evidence type="ECO:0008006" key="3">
    <source>
        <dbReference type="Google" id="ProtNLM"/>
    </source>
</evidence>
<evidence type="ECO:0000313" key="2">
    <source>
        <dbReference type="Proteomes" id="UP001210231"/>
    </source>
</evidence>
<keyword evidence="2" id="KW-1185">Reference proteome</keyword>
<accession>A0ABT4UPN2</accession>
<evidence type="ECO:0000313" key="1">
    <source>
        <dbReference type="EMBL" id="MDA3616789.1"/>
    </source>
</evidence>
<dbReference type="RefSeq" id="WP_407033119.1">
    <property type="nucleotide sequence ID" value="NZ_JAQGEF010000045.1"/>
</dbReference>
<reference evidence="1 2" key="1">
    <citation type="submission" date="2022-12" db="EMBL/GenBank/DDBJ databases">
        <title>Chitinophagaceae gen. sp. nov., a new member of the family Chitinophagaceae, isolated from soil in a chemical factory.</title>
        <authorList>
            <person name="Ke Z."/>
        </authorList>
    </citation>
    <scope>NUCLEOTIDE SEQUENCE [LARGE SCALE GENOMIC DNA]</scope>
    <source>
        <strain evidence="1 2">LY-5</strain>
    </source>
</reference>
<comment type="caution">
    <text evidence="1">The sequence shown here is derived from an EMBL/GenBank/DDBJ whole genome shotgun (WGS) entry which is preliminary data.</text>
</comment>
<name>A0ABT4UPN2_9BACT</name>
<feature type="non-terminal residue" evidence="1">
    <location>
        <position position="1"/>
    </location>
</feature>
<proteinExistence type="predicted"/>
<dbReference type="Proteomes" id="UP001210231">
    <property type="component" value="Unassembled WGS sequence"/>
</dbReference>
<organism evidence="1 2">
    <name type="scientific">Polluticaenibacter yanchengensis</name>
    <dbReference type="NCBI Taxonomy" id="3014562"/>
    <lineage>
        <taxon>Bacteria</taxon>
        <taxon>Pseudomonadati</taxon>
        <taxon>Bacteroidota</taxon>
        <taxon>Chitinophagia</taxon>
        <taxon>Chitinophagales</taxon>
        <taxon>Chitinophagaceae</taxon>
        <taxon>Polluticaenibacter</taxon>
    </lineage>
</organism>
<sequence>ILSRQELKFLYMKRWNIETRIGLSKNVFQLEIFSSHLKNGIEQDFYSNMILCNIHSMLMSETQSNVDKKTAHRVYAYKVNISASINQFKKKIIDLFFNKNLLETFRKICSRFEKYIEPIRPNRKVKRTKVTKKRYGKHKTQKNYRNNI</sequence>
<dbReference type="EMBL" id="JAQGEF010000045">
    <property type="protein sequence ID" value="MDA3616789.1"/>
    <property type="molecule type" value="Genomic_DNA"/>
</dbReference>
<gene>
    <name evidence="1" type="ORF">O3P16_18410</name>
</gene>
<protein>
    <recommendedName>
        <fullName evidence="3">Transposase</fullName>
    </recommendedName>
</protein>